<organism evidence="2 3">
    <name type="scientific">Marinactinospora rubrisoli</name>
    <dbReference type="NCBI Taxonomy" id="2715399"/>
    <lineage>
        <taxon>Bacteria</taxon>
        <taxon>Bacillati</taxon>
        <taxon>Actinomycetota</taxon>
        <taxon>Actinomycetes</taxon>
        <taxon>Streptosporangiales</taxon>
        <taxon>Nocardiopsidaceae</taxon>
        <taxon>Marinactinospora</taxon>
    </lineage>
</organism>
<gene>
    <name evidence="2" type="ORF">ACFQRF_25075</name>
</gene>
<proteinExistence type="predicted"/>
<comment type="caution">
    <text evidence="2">The sequence shown here is derived from an EMBL/GenBank/DDBJ whole genome shotgun (WGS) entry which is preliminary data.</text>
</comment>
<evidence type="ECO:0008006" key="4">
    <source>
        <dbReference type="Google" id="ProtNLM"/>
    </source>
</evidence>
<sequence length="178" mass="18314">MIGSLFKGLGKNAARGIAGEAGDEFFGTFVDGPLNTVADGLGAVPGVGEWAEGGFRVLAEVPDGETVHDMGWFGVGTTRRLDTSQLDGRFGMDERPDRANESGEEAGATDTHGRIDGVLERLDRLPGLEGVNGLAGQLAPVLDGAVSLLSALGADSRAESSWPGPDTAQHALDVTRAA</sequence>
<accession>A0ABW2KNJ8</accession>
<evidence type="ECO:0000313" key="2">
    <source>
        <dbReference type="EMBL" id="MFC7331014.1"/>
    </source>
</evidence>
<feature type="compositionally biased region" description="Basic and acidic residues" evidence="1">
    <location>
        <begin position="90"/>
        <end position="101"/>
    </location>
</feature>
<feature type="region of interest" description="Disordered" evidence="1">
    <location>
        <begin position="156"/>
        <end position="178"/>
    </location>
</feature>
<dbReference type="EMBL" id="JBHTBH010000015">
    <property type="protein sequence ID" value="MFC7331014.1"/>
    <property type="molecule type" value="Genomic_DNA"/>
</dbReference>
<feature type="region of interest" description="Disordered" evidence="1">
    <location>
        <begin position="87"/>
        <end position="112"/>
    </location>
</feature>
<keyword evidence="3" id="KW-1185">Reference proteome</keyword>
<dbReference type="Proteomes" id="UP001596540">
    <property type="component" value="Unassembled WGS sequence"/>
</dbReference>
<reference evidence="3" key="1">
    <citation type="journal article" date="2019" name="Int. J. Syst. Evol. Microbiol.">
        <title>The Global Catalogue of Microorganisms (GCM) 10K type strain sequencing project: providing services to taxonomists for standard genome sequencing and annotation.</title>
        <authorList>
            <consortium name="The Broad Institute Genomics Platform"/>
            <consortium name="The Broad Institute Genome Sequencing Center for Infectious Disease"/>
            <person name="Wu L."/>
            <person name="Ma J."/>
        </authorList>
    </citation>
    <scope>NUCLEOTIDE SEQUENCE [LARGE SCALE GENOMIC DNA]</scope>
    <source>
        <strain evidence="3">CGMCC 4.7382</strain>
    </source>
</reference>
<evidence type="ECO:0000313" key="3">
    <source>
        <dbReference type="Proteomes" id="UP001596540"/>
    </source>
</evidence>
<evidence type="ECO:0000256" key="1">
    <source>
        <dbReference type="SAM" id="MobiDB-lite"/>
    </source>
</evidence>
<protein>
    <recommendedName>
        <fullName evidence="4">Oxidoreductase</fullName>
    </recommendedName>
</protein>
<dbReference type="RefSeq" id="WP_379873654.1">
    <property type="nucleotide sequence ID" value="NZ_JBHTBH010000015.1"/>
</dbReference>
<name>A0ABW2KNJ8_9ACTN</name>